<accession>A0A167FPV4</accession>
<comment type="function">
    <text evidence="1">Component of the EKC/KEOPS complex that is required for the formation of a threonylcarbamoyl group on adenosine at position 37 (t(6)A37) in tRNAs that read codons beginning with adenine. The complex is probably involved in the transfer of the threonylcarbamoyl moiety of threonylcarbamoyl-AMP (TC-AMP) to the N6 group of A37. BUD32 has ATPase activity in the context of the EKC/KEOPS complex and likely plays a supporting role to the catalytic subunit KAE1. The EKC/KEOPS complex also promotes both telomere uncapping and telomere elongation. The complex is required for efficient recruitment of transcriptional coactivators.</text>
</comment>
<evidence type="ECO:0000256" key="3">
    <source>
        <dbReference type="ARBA" id="ARBA00012513"/>
    </source>
</evidence>
<evidence type="ECO:0000256" key="4">
    <source>
        <dbReference type="ARBA" id="ARBA00013948"/>
    </source>
</evidence>
<comment type="caution">
    <text evidence="12">The sequence shown here is derived from an EMBL/GenBank/DDBJ whole genome shotgun (WGS) entry which is preliminary data.</text>
</comment>
<dbReference type="GO" id="GO:0004674">
    <property type="term" value="F:protein serine/threonine kinase activity"/>
    <property type="evidence" value="ECO:0007669"/>
    <property type="project" value="UniProtKB-EC"/>
</dbReference>
<keyword evidence="13" id="KW-1185">Reference proteome</keyword>
<comment type="catalytic activity">
    <reaction evidence="9">
        <text>L-seryl-[protein] + ATP = O-phospho-L-seryl-[protein] + ADP + H(+)</text>
        <dbReference type="Rhea" id="RHEA:17989"/>
        <dbReference type="Rhea" id="RHEA-COMP:9863"/>
        <dbReference type="Rhea" id="RHEA-COMP:11604"/>
        <dbReference type="ChEBI" id="CHEBI:15378"/>
        <dbReference type="ChEBI" id="CHEBI:29999"/>
        <dbReference type="ChEBI" id="CHEBI:30616"/>
        <dbReference type="ChEBI" id="CHEBI:83421"/>
        <dbReference type="ChEBI" id="CHEBI:456216"/>
        <dbReference type="EC" id="2.7.11.1"/>
    </reaction>
</comment>
<evidence type="ECO:0000256" key="8">
    <source>
        <dbReference type="ARBA" id="ARBA00047899"/>
    </source>
</evidence>
<dbReference type="OrthoDB" id="5139907at2759"/>
<dbReference type="SUPFAM" id="SSF56112">
    <property type="entry name" value="Protein kinase-like (PK-like)"/>
    <property type="match status" value="1"/>
</dbReference>
<protein>
    <recommendedName>
        <fullName evidence="5">EKC/KEOPS complex subunit BUD32</fullName>
        <ecNumber evidence="3">2.7.11.1</ecNumber>
    </recommendedName>
    <alternativeName>
        <fullName evidence="6 7">Atypical Serine/threonine protein kinase BUD32</fullName>
    </alternativeName>
    <alternativeName>
        <fullName evidence="4">EKC/KEOPS complex subunit bud32</fullName>
    </alternativeName>
</protein>
<evidence type="ECO:0000256" key="7">
    <source>
        <dbReference type="ARBA" id="ARBA00033194"/>
    </source>
</evidence>
<evidence type="ECO:0000313" key="12">
    <source>
        <dbReference type="EMBL" id="OAA45581.1"/>
    </source>
</evidence>
<evidence type="ECO:0000256" key="5">
    <source>
        <dbReference type="ARBA" id="ARBA00019973"/>
    </source>
</evidence>
<evidence type="ECO:0000259" key="11">
    <source>
        <dbReference type="PROSITE" id="PS50011"/>
    </source>
</evidence>
<dbReference type="EMBL" id="AZHC01000008">
    <property type="protein sequence ID" value="OAA45581.1"/>
    <property type="molecule type" value="Genomic_DNA"/>
</dbReference>
<keyword evidence="12" id="KW-0808">Transferase</keyword>
<evidence type="ECO:0000256" key="6">
    <source>
        <dbReference type="ARBA" id="ARBA00030980"/>
    </source>
</evidence>
<dbReference type="GO" id="GO:0005524">
    <property type="term" value="F:ATP binding"/>
    <property type="evidence" value="ECO:0007669"/>
    <property type="project" value="InterPro"/>
</dbReference>
<gene>
    <name evidence="12" type="ORF">NOR_03370</name>
</gene>
<dbReference type="AlphaFoldDB" id="A0A167FPV4"/>
<reference evidence="12 13" key="1">
    <citation type="journal article" date="2016" name="Genome Biol. Evol.">
        <title>Divergent and convergent evolution of fungal pathogenicity.</title>
        <authorList>
            <person name="Shang Y."/>
            <person name="Xiao G."/>
            <person name="Zheng P."/>
            <person name="Cen K."/>
            <person name="Zhan S."/>
            <person name="Wang C."/>
        </authorList>
    </citation>
    <scope>NUCLEOTIDE SEQUENCE [LARGE SCALE GENOMIC DNA]</scope>
    <source>
        <strain evidence="12 13">RCEF 4871</strain>
    </source>
</reference>
<feature type="region of interest" description="Disordered" evidence="10">
    <location>
        <begin position="472"/>
        <end position="516"/>
    </location>
</feature>
<dbReference type="InterPro" id="IPR000719">
    <property type="entry name" value="Prot_kinase_dom"/>
</dbReference>
<evidence type="ECO:0000256" key="10">
    <source>
        <dbReference type="SAM" id="MobiDB-lite"/>
    </source>
</evidence>
<dbReference type="OMA" id="CARSSWI"/>
<dbReference type="STRING" id="1081105.A0A167FPV4"/>
<dbReference type="PANTHER" id="PTHR38248">
    <property type="entry name" value="FUNK1 6"/>
    <property type="match status" value="1"/>
</dbReference>
<evidence type="ECO:0000313" key="13">
    <source>
        <dbReference type="Proteomes" id="UP000243498"/>
    </source>
</evidence>
<dbReference type="PANTHER" id="PTHR38248:SF2">
    <property type="entry name" value="FUNK1 11"/>
    <property type="match status" value="1"/>
</dbReference>
<dbReference type="Pfam" id="PF17667">
    <property type="entry name" value="Pkinase_fungal"/>
    <property type="match status" value="1"/>
</dbReference>
<feature type="domain" description="Protein kinase" evidence="11">
    <location>
        <begin position="386"/>
        <end position="754"/>
    </location>
</feature>
<comment type="subunit">
    <text evidence="2">Component of the EKC/KEOPS complex composed of at least BUD32, CGI121, GON7, KAE1 and PCC1; the whole complex dimerizes.</text>
</comment>
<proteinExistence type="predicted"/>
<evidence type="ECO:0000256" key="9">
    <source>
        <dbReference type="ARBA" id="ARBA00048679"/>
    </source>
</evidence>
<dbReference type="InterPro" id="IPR040976">
    <property type="entry name" value="Pkinase_fungal"/>
</dbReference>
<dbReference type="InterPro" id="IPR011009">
    <property type="entry name" value="Kinase-like_dom_sf"/>
</dbReference>
<dbReference type="Proteomes" id="UP000243498">
    <property type="component" value="Unassembled WGS sequence"/>
</dbReference>
<dbReference type="PROSITE" id="PS50011">
    <property type="entry name" value="PROTEIN_KINASE_DOM"/>
    <property type="match status" value="1"/>
</dbReference>
<sequence length="771" mass="87972">MALSEDQIRIIAENPLDDALKNIRIKLRQCDDVPSESIVASLLGALVTSSAALDLPAPDGTTDVAEKLFIIRRNVRRSISRLETFKPLIDIVVTHATDVEIWAAVIDLINTLHPPTLPPSSVAPTFKGTPVKTSSSRLADSETREIVEGELFEEIKKCTFRNVKGFYDKFFNPQSWHRERKAMLRTMMTAHNGKTWIEFPSTPEEKPVWDWLCSLEERFLAEAPYKLYTTRTANQFKERKGQMDLFWQIPAANADDTFEYKHVLVVGEQKRSNDTGRFKATLLQLARYVRGVFADQPTRRFVHAFSLCASTMELWVFDRSGPYSSGPFDIHNEPDKFARALIGYATMDDNAMGLDTFIQRENRRRYVTLDDASGNIIRARLDIAMVRQRAIVCRGTTCYETQNSQVAKFSWASDKRKLEAEQLKLAEERGVRGVARAVAHRQITTIAELRSGLEFPTYHKFRHEAIYSKDPLSATASTNTTDHKKRKSSSNNTSDNASESKRRRSNSQKSKLATEFNDQLSVSKAMPSLYMPGEDLWENRIYSCLIVSPAGRVISDFKTIKELLESMRDAIRAHQSLYITGNILHRDISSNNIIITEPKRADGFKGMLIDLDLAKERDSGPSGARHQTGTMQFMAIEVLRTADHTYRHDLESFFYVLLWMCARSSWINRFGRRDEKPPRESILRKWEVGGFRDIARTKAYHMSVDGLEEVTDEFPEAFQIIKPLCLRIRKILFPLDKDERMSVGTPAGSPDQLYNAILDAYDEIIHKLSKD</sequence>
<keyword evidence="12" id="KW-0418">Kinase</keyword>
<dbReference type="Gene3D" id="1.10.510.10">
    <property type="entry name" value="Transferase(Phosphotransferase) domain 1"/>
    <property type="match status" value="1"/>
</dbReference>
<organism evidence="12 13">
    <name type="scientific">Metarhizium rileyi (strain RCEF 4871)</name>
    <name type="common">Nomuraea rileyi</name>
    <dbReference type="NCBI Taxonomy" id="1649241"/>
    <lineage>
        <taxon>Eukaryota</taxon>
        <taxon>Fungi</taxon>
        <taxon>Dikarya</taxon>
        <taxon>Ascomycota</taxon>
        <taxon>Pezizomycotina</taxon>
        <taxon>Sordariomycetes</taxon>
        <taxon>Hypocreomycetidae</taxon>
        <taxon>Hypocreales</taxon>
        <taxon>Clavicipitaceae</taxon>
        <taxon>Metarhizium</taxon>
    </lineage>
</organism>
<evidence type="ECO:0000256" key="1">
    <source>
        <dbReference type="ARBA" id="ARBA00003747"/>
    </source>
</evidence>
<dbReference type="InterPro" id="IPR008266">
    <property type="entry name" value="Tyr_kinase_AS"/>
</dbReference>
<evidence type="ECO:0000256" key="2">
    <source>
        <dbReference type="ARBA" id="ARBA00011534"/>
    </source>
</evidence>
<dbReference type="EC" id="2.7.11.1" evidence="3"/>
<comment type="catalytic activity">
    <reaction evidence="8">
        <text>L-threonyl-[protein] + ATP = O-phospho-L-threonyl-[protein] + ADP + H(+)</text>
        <dbReference type="Rhea" id="RHEA:46608"/>
        <dbReference type="Rhea" id="RHEA-COMP:11060"/>
        <dbReference type="Rhea" id="RHEA-COMP:11605"/>
        <dbReference type="ChEBI" id="CHEBI:15378"/>
        <dbReference type="ChEBI" id="CHEBI:30013"/>
        <dbReference type="ChEBI" id="CHEBI:30616"/>
        <dbReference type="ChEBI" id="CHEBI:61977"/>
        <dbReference type="ChEBI" id="CHEBI:456216"/>
        <dbReference type="EC" id="2.7.11.1"/>
    </reaction>
</comment>
<dbReference type="PROSITE" id="PS00109">
    <property type="entry name" value="PROTEIN_KINASE_TYR"/>
    <property type="match status" value="1"/>
</dbReference>
<name>A0A167FPV4_METRR</name>